<dbReference type="PROSITE" id="PS00211">
    <property type="entry name" value="ABC_TRANSPORTER_1"/>
    <property type="match status" value="1"/>
</dbReference>
<dbReference type="AlphaFoldDB" id="J0N2N8"/>
<dbReference type="SMART" id="SM00382">
    <property type="entry name" value="AAA"/>
    <property type="match status" value="1"/>
</dbReference>
<comment type="similarity">
    <text evidence="1">Belongs to the ABC transporter superfamily.</text>
</comment>
<dbReference type="PATRIC" id="fig|1125718.3.peg.2430"/>
<dbReference type="SUPFAM" id="SSF52540">
    <property type="entry name" value="P-loop containing nucleoside triphosphate hydrolases"/>
    <property type="match status" value="1"/>
</dbReference>
<dbReference type="PROSITE" id="PS50893">
    <property type="entry name" value="ABC_TRANSPORTER_2"/>
    <property type="match status" value="1"/>
</dbReference>
<dbReference type="EMBL" id="AKFT01000188">
    <property type="protein sequence ID" value="EJF38627.1"/>
    <property type="molecule type" value="Genomic_DNA"/>
</dbReference>
<organism evidence="6 7">
    <name type="scientific">Actinomyces massiliensis F0489</name>
    <dbReference type="NCBI Taxonomy" id="1125718"/>
    <lineage>
        <taxon>Bacteria</taxon>
        <taxon>Bacillati</taxon>
        <taxon>Actinomycetota</taxon>
        <taxon>Actinomycetes</taxon>
        <taxon>Actinomycetales</taxon>
        <taxon>Actinomycetaceae</taxon>
        <taxon>Actinomyces</taxon>
    </lineage>
</organism>
<proteinExistence type="inferred from homology"/>
<dbReference type="eggNOG" id="COG1120">
    <property type="taxonomic scope" value="Bacteria"/>
</dbReference>
<dbReference type="Pfam" id="PF00005">
    <property type="entry name" value="ABC_tran"/>
    <property type="match status" value="1"/>
</dbReference>
<evidence type="ECO:0000256" key="3">
    <source>
        <dbReference type="ARBA" id="ARBA00022741"/>
    </source>
</evidence>
<dbReference type="Proteomes" id="UP000002941">
    <property type="component" value="Unassembled WGS sequence"/>
</dbReference>
<keyword evidence="4 6" id="KW-0067">ATP-binding</keyword>
<reference evidence="6 7" key="1">
    <citation type="submission" date="2012-05" db="EMBL/GenBank/DDBJ databases">
        <authorList>
            <person name="Harkins D.M."/>
            <person name="Madupu R."/>
            <person name="Durkin A.S."/>
            <person name="Torralba M."/>
            <person name="Methe B."/>
            <person name="Sutton G.G."/>
            <person name="Nelson K.E."/>
        </authorList>
    </citation>
    <scope>NUCLEOTIDE SEQUENCE [LARGE SCALE GENOMIC DNA]</scope>
    <source>
        <strain evidence="6 7">F0489</strain>
    </source>
</reference>
<accession>J0N2N8</accession>
<dbReference type="OrthoDB" id="5296765at2"/>
<evidence type="ECO:0000313" key="6">
    <source>
        <dbReference type="EMBL" id="EJF38627.1"/>
    </source>
</evidence>
<protein>
    <submittedName>
        <fullName evidence="6">ABC transporter, ATP-binding protein</fullName>
    </submittedName>
</protein>
<keyword evidence="7" id="KW-1185">Reference proteome</keyword>
<keyword evidence="2" id="KW-0813">Transport</keyword>
<evidence type="ECO:0000256" key="2">
    <source>
        <dbReference type="ARBA" id="ARBA00022448"/>
    </source>
</evidence>
<evidence type="ECO:0000259" key="5">
    <source>
        <dbReference type="PROSITE" id="PS50893"/>
    </source>
</evidence>
<evidence type="ECO:0000313" key="7">
    <source>
        <dbReference type="Proteomes" id="UP000002941"/>
    </source>
</evidence>
<sequence length="261" mass="28184">MVDDGTFRYPGAPAPILEHINVEVGDREPLAILGPNGAGKTTLLRTMLGLQKWESGATLLDGVDLAALSPREVGRRIAYVPQTRNSNATGLTGLDMVMLGRSPHLPLLAQPGQREREMAEEALAGIGAEALALMPCRTMSGGQFQMVLIARALVAEPEVLVLDEPETGLDFHNQLIVLDLLRTLIRERGLSVIMNTHYPAHALGIADRVLLLDSQHRATSGPTREVMDEATLARVFGVEVCIGELEHRGESLTTVVPVRVV</sequence>
<dbReference type="InterPro" id="IPR003439">
    <property type="entry name" value="ABC_transporter-like_ATP-bd"/>
</dbReference>
<dbReference type="InterPro" id="IPR003593">
    <property type="entry name" value="AAA+_ATPase"/>
</dbReference>
<dbReference type="InterPro" id="IPR027417">
    <property type="entry name" value="P-loop_NTPase"/>
</dbReference>
<feature type="domain" description="ABC transporter" evidence="5">
    <location>
        <begin position="1"/>
        <end position="239"/>
    </location>
</feature>
<dbReference type="InterPro" id="IPR017871">
    <property type="entry name" value="ABC_transporter-like_CS"/>
</dbReference>
<dbReference type="GO" id="GO:0016887">
    <property type="term" value="F:ATP hydrolysis activity"/>
    <property type="evidence" value="ECO:0007669"/>
    <property type="project" value="InterPro"/>
</dbReference>
<keyword evidence="3" id="KW-0547">Nucleotide-binding</keyword>
<dbReference type="Gene3D" id="3.40.50.300">
    <property type="entry name" value="P-loop containing nucleotide triphosphate hydrolases"/>
    <property type="match status" value="1"/>
</dbReference>
<gene>
    <name evidence="6" type="ORF">HMPREF1318_1070</name>
</gene>
<dbReference type="InterPro" id="IPR050153">
    <property type="entry name" value="Metal_Ion_Import_ABC"/>
</dbReference>
<dbReference type="FunFam" id="3.40.50.300:FF:000134">
    <property type="entry name" value="Iron-enterobactin ABC transporter ATP-binding protein"/>
    <property type="match status" value="1"/>
</dbReference>
<dbReference type="PANTHER" id="PTHR42734:SF6">
    <property type="entry name" value="MOLYBDATE IMPORT ATP-BINDING PROTEIN MOLC"/>
    <property type="match status" value="1"/>
</dbReference>
<evidence type="ECO:0000256" key="4">
    <source>
        <dbReference type="ARBA" id="ARBA00022840"/>
    </source>
</evidence>
<comment type="caution">
    <text evidence="6">The sequence shown here is derived from an EMBL/GenBank/DDBJ whole genome shotgun (WGS) entry which is preliminary data.</text>
</comment>
<dbReference type="PANTHER" id="PTHR42734">
    <property type="entry name" value="METAL TRANSPORT SYSTEM ATP-BINDING PROTEIN TM_0124-RELATED"/>
    <property type="match status" value="1"/>
</dbReference>
<name>J0N2N8_9ACTO</name>
<evidence type="ECO:0000256" key="1">
    <source>
        <dbReference type="ARBA" id="ARBA00005417"/>
    </source>
</evidence>
<dbReference type="GO" id="GO:0005524">
    <property type="term" value="F:ATP binding"/>
    <property type="evidence" value="ECO:0007669"/>
    <property type="project" value="UniProtKB-KW"/>
</dbReference>